<dbReference type="FunFam" id="2.170.130.10:FF:000003">
    <property type="entry name" value="SusC/RagA family TonB-linked outer membrane protein"/>
    <property type="match status" value="1"/>
</dbReference>
<dbReference type="OrthoDB" id="721000at2"/>
<keyword evidence="4 6" id="KW-0472">Membrane</keyword>
<dbReference type="Pfam" id="PF13715">
    <property type="entry name" value="CarbopepD_reg_2"/>
    <property type="match status" value="1"/>
</dbReference>
<dbReference type="Pfam" id="PF07715">
    <property type="entry name" value="Plug"/>
    <property type="match status" value="1"/>
</dbReference>
<keyword evidence="10" id="KW-1185">Reference proteome</keyword>
<protein>
    <submittedName>
        <fullName evidence="9">SusC/RagA family TonB-linked outer membrane protein</fullName>
    </submittedName>
</protein>
<dbReference type="InterPro" id="IPR037066">
    <property type="entry name" value="Plug_dom_sf"/>
</dbReference>
<keyword evidence="2" id="KW-0406">Ion transport</keyword>
<sequence length="1172" mass="130767">MKYLIQVKNLGQAGFRLALTSTIKWPLIIRIMKLVLVLTTVLTLGVSAAGRAQLITLSVKQASIREVFNELERQTSYRFLYNEKIMEQIAPVSLQVKNADLDGVLDELFKDKGIEYHKRTGTITIRSTRPVTAYTKVTTLQDRTVVGTVADSIGPLPGVSVMVKGKSSVGTTTDLNGKYVLELPPGDVTLMFSMVGFKTVEAPVNGRKVIDIKMVVNRSDLEEVVVVGYGTQKKESVIGSITTINPSELKVPSSNLTTALAGRVAGIIAYQRSGEPGADDAQFFIRGATTFGYRQSPLILIDGIEYTTTDLARLQPDDIKEFSILKDATASAVYGARGANGVILVTTKGGKEGTPKINFRGENSISSSTRDVGLADPVTYMRLHTEAVLTRDPLGKITYLPAQIDNTIAGTNPVAFPVVDWQSALFKNNSMNQRYNFNLSGGGQAATYYVSGTYNNDNGMLNVDKRNNFNSNIKLNTYNLRANVDINISKSTKVGVRLNGNFDDYGGPISSGQDIYKMVMRTPQARFLPYYPLLPGEKDLNHIKFGNTEAGTAVNPYAEMVKGYKDYSRSLMVAQLELNQNLHFITEGLTFNGMMNTNRRAFASTTRQYNPFYYWLSYYDKLTDAYQLTVLNDDPASSTKGTDYLDFKPAEKTVTASFHLQTALNYNHSFADKHNVSAMTILVMRSETESNAATLQQSLPSRNLGLSGRATYNYDSRYFFEFNFGYNGSERFSEKNRYGFFPSAGVAWAISNESFFKPLLPAISKLRVRANLGLVGNDAIGSASDRFFYLSEVQMNEKGYGYYFGNSAGTGGPGYSISRYANPDITWETSRNTTLGLELGLAGKFNMIAEYYTDHRYNILMDRRSIPSTMGLQVTPKANVGKARSRSTDIQLDYSNNFGKDLYLSLRGNFTYSKNKYEAYEEPAYAEPWLYRQGHPISQRWGYIAERLFVDDEEVNSSPVQNFGTFVTRGGDIKYRDVNRDGLINSLDQVAIGYPTIPEIVYGFGFSTRYKSVDFSAFMQGSARSSFWIDVNATSPFVNYRSDQEVRDGFLAGKTLENQLLKVYADSHWSEENRDLYAVWPRLSATYNSNSNQPSTWFMRSGAFLRLKSVELGYTFPKTLIRRIGADRFRVYGSATNLLTLSGFKYWDVEMAGNGLGYPIQRVFNLGVQLDF</sequence>
<dbReference type="NCBIfam" id="TIGR04057">
    <property type="entry name" value="SusC_RagA_signa"/>
    <property type="match status" value="1"/>
</dbReference>
<keyword evidence="2" id="KW-0410">Iron transport</keyword>
<comment type="similarity">
    <text evidence="6 7">Belongs to the TonB-dependent receptor family.</text>
</comment>
<dbReference type="InterPro" id="IPR023996">
    <property type="entry name" value="TonB-dep_OMP_SusC/RagA"/>
</dbReference>
<organism evidence="9 10">
    <name type="scientific">Pararcticibacter amylolyticus</name>
    <dbReference type="NCBI Taxonomy" id="2173175"/>
    <lineage>
        <taxon>Bacteria</taxon>
        <taxon>Pseudomonadati</taxon>
        <taxon>Bacteroidota</taxon>
        <taxon>Sphingobacteriia</taxon>
        <taxon>Sphingobacteriales</taxon>
        <taxon>Sphingobacteriaceae</taxon>
        <taxon>Pararcticibacter</taxon>
    </lineage>
</organism>
<evidence type="ECO:0000256" key="7">
    <source>
        <dbReference type="RuleBase" id="RU003357"/>
    </source>
</evidence>
<evidence type="ECO:0000256" key="5">
    <source>
        <dbReference type="ARBA" id="ARBA00023237"/>
    </source>
</evidence>
<dbReference type="Gene3D" id="2.60.40.1120">
    <property type="entry name" value="Carboxypeptidase-like, regulatory domain"/>
    <property type="match status" value="1"/>
</dbReference>
<dbReference type="NCBIfam" id="TIGR04056">
    <property type="entry name" value="OMP_RagA_SusC"/>
    <property type="match status" value="1"/>
</dbReference>
<gene>
    <name evidence="9" type="ORF">DDR33_23535</name>
</gene>
<evidence type="ECO:0000259" key="8">
    <source>
        <dbReference type="SMART" id="SM00965"/>
    </source>
</evidence>
<evidence type="ECO:0000256" key="4">
    <source>
        <dbReference type="ARBA" id="ARBA00023136"/>
    </source>
</evidence>
<keyword evidence="5 6" id="KW-0998">Cell outer membrane</keyword>
<dbReference type="InterPro" id="IPR011662">
    <property type="entry name" value="Secretin/TonB_short_N"/>
</dbReference>
<keyword evidence="3" id="KW-0408">Iron</keyword>
<dbReference type="AlphaFoldDB" id="A0A2U2P9X2"/>
<dbReference type="InterPro" id="IPR012910">
    <property type="entry name" value="Plug_dom"/>
</dbReference>
<evidence type="ECO:0000256" key="2">
    <source>
        <dbReference type="ARBA" id="ARBA00022496"/>
    </source>
</evidence>
<comment type="caution">
    <text evidence="9">The sequence shown here is derived from an EMBL/GenBank/DDBJ whole genome shotgun (WGS) entry which is preliminary data.</text>
</comment>
<evidence type="ECO:0000256" key="6">
    <source>
        <dbReference type="PROSITE-ProRule" id="PRU01360"/>
    </source>
</evidence>
<keyword evidence="6" id="KW-1134">Transmembrane beta strand</keyword>
<dbReference type="InterPro" id="IPR039426">
    <property type="entry name" value="TonB-dep_rcpt-like"/>
</dbReference>
<dbReference type="Pfam" id="PF00593">
    <property type="entry name" value="TonB_dep_Rec_b-barrel"/>
    <property type="match status" value="1"/>
</dbReference>
<dbReference type="GO" id="GO:0006826">
    <property type="term" value="P:iron ion transport"/>
    <property type="evidence" value="ECO:0007669"/>
    <property type="project" value="UniProtKB-KW"/>
</dbReference>
<name>A0A2U2P9X2_9SPHI</name>
<dbReference type="Gene3D" id="3.55.50.30">
    <property type="match status" value="1"/>
</dbReference>
<dbReference type="SUPFAM" id="SSF56935">
    <property type="entry name" value="Porins"/>
    <property type="match status" value="1"/>
</dbReference>
<keyword evidence="6" id="KW-0812">Transmembrane</keyword>
<proteinExistence type="inferred from homology"/>
<feature type="domain" description="Secretin/TonB short N-terminal" evidence="8">
    <location>
        <begin position="77"/>
        <end position="128"/>
    </location>
</feature>
<dbReference type="InterPro" id="IPR000531">
    <property type="entry name" value="Beta-barrel_TonB"/>
</dbReference>
<reference evidence="9 10" key="1">
    <citation type="submission" date="2018-04" db="EMBL/GenBank/DDBJ databases">
        <title>Pedobacter chongqingensis sp. nov., isolated from a rottenly hemp rope.</title>
        <authorList>
            <person name="Cai Y."/>
        </authorList>
    </citation>
    <scope>NUCLEOTIDE SEQUENCE [LARGE SCALE GENOMIC DNA]</scope>
    <source>
        <strain evidence="9 10">FJ4-8</strain>
    </source>
</reference>
<dbReference type="Proteomes" id="UP000245647">
    <property type="component" value="Unassembled WGS sequence"/>
</dbReference>
<evidence type="ECO:0000256" key="3">
    <source>
        <dbReference type="ARBA" id="ARBA00023004"/>
    </source>
</evidence>
<accession>A0A2U2P9X2</accession>
<dbReference type="SUPFAM" id="SSF49464">
    <property type="entry name" value="Carboxypeptidase regulatory domain-like"/>
    <property type="match status" value="1"/>
</dbReference>
<dbReference type="EMBL" id="QEAS01000031">
    <property type="protein sequence ID" value="PWG78182.1"/>
    <property type="molecule type" value="Genomic_DNA"/>
</dbReference>
<dbReference type="Pfam" id="PF07660">
    <property type="entry name" value="STN"/>
    <property type="match status" value="1"/>
</dbReference>
<dbReference type="InterPro" id="IPR008969">
    <property type="entry name" value="CarboxyPept-like_regulatory"/>
</dbReference>
<dbReference type="PROSITE" id="PS52016">
    <property type="entry name" value="TONB_DEPENDENT_REC_3"/>
    <property type="match status" value="1"/>
</dbReference>
<dbReference type="Gene3D" id="2.170.130.10">
    <property type="entry name" value="TonB-dependent receptor, plug domain"/>
    <property type="match status" value="1"/>
</dbReference>
<dbReference type="SMART" id="SM00965">
    <property type="entry name" value="STN"/>
    <property type="match status" value="1"/>
</dbReference>
<dbReference type="GO" id="GO:0009279">
    <property type="term" value="C:cell outer membrane"/>
    <property type="evidence" value="ECO:0007669"/>
    <property type="project" value="UniProtKB-SubCell"/>
</dbReference>
<evidence type="ECO:0000313" key="9">
    <source>
        <dbReference type="EMBL" id="PWG78182.1"/>
    </source>
</evidence>
<evidence type="ECO:0000313" key="10">
    <source>
        <dbReference type="Proteomes" id="UP000245647"/>
    </source>
</evidence>
<evidence type="ECO:0000256" key="1">
    <source>
        <dbReference type="ARBA" id="ARBA00022448"/>
    </source>
</evidence>
<comment type="subcellular location">
    <subcellularLocation>
        <location evidence="6">Cell outer membrane</location>
        <topology evidence="6">Multi-pass membrane protein</topology>
    </subcellularLocation>
</comment>
<keyword evidence="1 6" id="KW-0813">Transport</keyword>
<keyword evidence="7" id="KW-0798">TonB box</keyword>
<dbReference type="InterPro" id="IPR023997">
    <property type="entry name" value="TonB-dep_OMP_SusC/RagA_CS"/>
</dbReference>